<evidence type="ECO:0000313" key="1">
    <source>
        <dbReference type="EMBL" id="RCW17291.1"/>
    </source>
</evidence>
<organism evidence="1 2">
    <name type="scientific">Streptococcus gallolyticus</name>
    <dbReference type="NCBI Taxonomy" id="315405"/>
    <lineage>
        <taxon>Bacteria</taxon>
        <taxon>Bacillati</taxon>
        <taxon>Bacillota</taxon>
        <taxon>Bacilli</taxon>
        <taxon>Lactobacillales</taxon>
        <taxon>Streptococcaceae</taxon>
        <taxon>Streptococcus</taxon>
    </lineage>
</organism>
<dbReference type="InterPro" id="IPR015046">
    <property type="entry name" value="LciA_Immunity-like"/>
</dbReference>
<accession>A0A368UEH7</accession>
<dbReference type="CDD" id="cd21059">
    <property type="entry name" value="LciA-like"/>
    <property type="match status" value="1"/>
</dbReference>
<comment type="caution">
    <text evidence="1">The sequence shown here is derived from an EMBL/GenBank/DDBJ whole genome shotgun (WGS) entry which is preliminary data.</text>
</comment>
<name>A0A368UEH7_9STRE</name>
<sequence length="92" mass="10742">MMSSTIEQLENAIYNLILDLEITDKERQILLKAKDDFSSKKDPSRIISSLKVELAPLGLKQELSPKTLEFYLNLQKEFPVRDKIWRPNGLFF</sequence>
<gene>
    <name evidence="1" type="ORF">CAC02_04000</name>
</gene>
<dbReference type="AlphaFoldDB" id="A0A368UEH7"/>
<evidence type="ECO:0000313" key="2">
    <source>
        <dbReference type="Proteomes" id="UP000253215"/>
    </source>
</evidence>
<reference evidence="1 2" key="1">
    <citation type="journal article" date="2018" name="Sci. Rep.">
        <title>Network-guided genomic and metagenomic analysis of the faecal microbiota of the critically endangered kakapo.</title>
        <authorList>
            <person name="Waite D.W."/>
            <person name="Dsouza M."/>
            <person name="Sekiguchi Y."/>
            <person name="Hugenholtz P."/>
            <person name="Taylor M.W."/>
        </authorList>
    </citation>
    <scope>NUCLEOTIDE SEQUENCE [LARGE SCALE GENOMIC DNA]</scope>
    <source>
        <strain evidence="1 2">BI02</strain>
    </source>
</reference>
<dbReference type="GO" id="GO:0030153">
    <property type="term" value="P:bacteriocin immunity"/>
    <property type="evidence" value="ECO:0007669"/>
    <property type="project" value="InterPro"/>
</dbReference>
<dbReference type="Proteomes" id="UP000253215">
    <property type="component" value="Unassembled WGS sequence"/>
</dbReference>
<dbReference type="EMBL" id="NETH01000013">
    <property type="protein sequence ID" value="RCW17291.1"/>
    <property type="molecule type" value="Genomic_DNA"/>
</dbReference>
<protein>
    <recommendedName>
        <fullName evidence="3">Bacteriocin immunity protein</fullName>
    </recommendedName>
</protein>
<proteinExistence type="predicted"/>
<evidence type="ECO:0008006" key="3">
    <source>
        <dbReference type="Google" id="ProtNLM"/>
    </source>
</evidence>
<dbReference type="Pfam" id="PF08951">
    <property type="entry name" value="EntA_Immun"/>
    <property type="match status" value="1"/>
</dbReference>